<evidence type="ECO:0000313" key="1">
    <source>
        <dbReference type="EMBL" id="QEG15718.1"/>
    </source>
</evidence>
<sequence length="464" mass="52070">MSCHSLRLGIKPALFLVLLLLQLHTVTAEVPDLQVAVFSTEITPPLNEPVGMGFVPIPRTIEHPLLAKGVVFKQNNRHYVLCALDWMEVHNESYDALRKTLAEAAHTTSACVALHCLHQHTAPAIDSTSQKLYLKPEDPRRIASLKYEQRVTKLLHTAVRKSLKSMQPITGLGISQCLVERVASNRRLKQADGSIRARLSSTKDLELQNAPQGLIDPWMRTLSLFNQNQCLLQIHYYATHPQSFYGDARISYDTVGIARERLQKKNNVFQLYFTACGGNIAMGKYNNGTREARQELSERLFQAMECSLTQIERLPAAPLQWQTTKIQFTPRRAAEFQNAPQQSILQNQQSPLSQKIKSAMIVTWNERLKQGDQIELSCLTLGKVRLLHLPGEPFVEFQLAAQKTHPELFLLTAGYGDCAMGYIGTEISYSDRGGYEQTWSFIEPGEALLQAAIEQLLAGNGCPH</sequence>
<gene>
    <name evidence="1" type="ORF">GmarT_15610</name>
</gene>
<evidence type="ECO:0000313" key="2">
    <source>
        <dbReference type="Proteomes" id="UP000322887"/>
    </source>
</evidence>
<proteinExistence type="predicted"/>
<dbReference type="EMBL" id="CP042910">
    <property type="protein sequence ID" value="QEG15718.1"/>
    <property type="molecule type" value="Genomic_DNA"/>
</dbReference>
<protein>
    <recommendedName>
        <fullName evidence="3">Neutral/alkaline non-lysosomal ceramidase</fullName>
    </recommendedName>
</protein>
<organism evidence="1 2">
    <name type="scientific">Gimesia maris</name>
    <dbReference type="NCBI Taxonomy" id="122"/>
    <lineage>
        <taxon>Bacteria</taxon>
        <taxon>Pseudomonadati</taxon>
        <taxon>Planctomycetota</taxon>
        <taxon>Planctomycetia</taxon>
        <taxon>Planctomycetales</taxon>
        <taxon>Planctomycetaceae</taxon>
        <taxon>Gimesia</taxon>
    </lineage>
</organism>
<evidence type="ECO:0008006" key="3">
    <source>
        <dbReference type="Google" id="ProtNLM"/>
    </source>
</evidence>
<dbReference type="Proteomes" id="UP000322887">
    <property type="component" value="Chromosome"/>
</dbReference>
<keyword evidence="2" id="KW-1185">Reference proteome</keyword>
<name>A0ABX5YJK6_9PLAN</name>
<reference evidence="1 2" key="1">
    <citation type="submission" date="2019-08" db="EMBL/GenBank/DDBJ databases">
        <title>Deep-cultivation of Planctomycetes and their phenomic and genomic characterization uncovers novel biology.</title>
        <authorList>
            <person name="Wiegand S."/>
            <person name="Jogler M."/>
            <person name="Boedeker C."/>
            <person name="Pinto D."/>
            <person name="Vollmers J."/>
            <person name="Rivas-Marin E."/>
            <person name="Kohn T."/>
            <person name="Peeters S.H."/>
            <person name="Heuer A."/>
            <person name="Rast P."/>
            <person name="Oberbeckmann S."/>
            <person name="Bunk B."/>
            <person name="Jeske O."/>
            <person name="Meyerdierks A."/>
            <person name="Storesund J.E."/>
            <person name="Kallscheuer N."/>
            <person name="Luecker S."/>
            <person name="Lage O.M."/>
            <person name="Pohl T."/>
            <person name="Merkel B.J."/>
            <person name="Hornburger P."/>
            <person name="Mueller R.-W."/>
            <person name="Bruemmer F."/>
            <person name="Labrenz M."/>
            <person name="Spormann A.M."/>
            <person name="Op den Camp H."/>
            <person name="Overmann J."/>
            <person name="Amann R."/>
            <person name="Jetten M.S.M."/>
            <person name="Mascher T."/>
            <person name="Medema M.H."/>
            <person name="Devos D.P."/>
            <person name="Kaster A.-K."/>
            <person name="Ovreas L."/>
            <person name="Rohde M."/>
            <person name="Galperin M.Y."/>
            <person name="Jogler C."/>
        </authorList>
    </citation>
    <scope>NUCLEOTIDE SEQUENCE [LARGE SCALE GENOMIC DNA]</scope>
    <source>
        <strain evidence="1 2">DSM 8797</strain>
    </source>
</reference>
<accession>A0ABX5YJK6</accession>